<gene>
    <name evidence="2" type="ORF">Q5741_06510</name>
</gene>
<dbReference type="InterPro" id="IPR051172">
    <property type="entry name" value="Chlamydia_OmcB"/>
</dbReference>
<evidence type="ECO:0000313" key="3">
    <source>
        <dbReference type="Proteomes" id="UP001240171"/>
    </source>
</evidence>
<evidence type="ECO:0000313" key="2">
    <source>
        <dbReference type="EMBL" id="MDO7906070.1"/>
    </source>
</evidence>
<dbReference type="Proteomes" id="UP001240171">
    <property type="component" value="Unassembled WGS sequence"/>
</dbReference>
<organism evidence="2 3">
    <name type="scientific">Paenibacillus lacisoli</name>
    <dbReference type="NCBI Taxonomy" id="3064525"/>
    <lineage>
        <taxon>Bacteria</taxon>
        <taxon>Bacillati</taxon>
        <taxon>Bacillota</taxon>
        <taxon>Bacilli</taxon>
        <taxon>Bacillales</taxon>
        <taxon>Paenibacillaceae</taxon>
        <taxon>Paenibacillus</taxon>
    </lineage>
</organism>
<accession>A0ABT9CB22</accession>
<sequence>MTFVNRFFLNVNGALTFTGNTLGLSRSERVGVPGTVDSIGAFITTSTSSQFGTYPPGTTSLFQSNSAAAVLSLPAGSSVLYAELIWGGMYINNGVDLSGFIDQPVTFTTPAGTYRVAPTPATSFNVLLAVSSGFPNGFAYTRSADVTDLVVLGGAGNYTTGNVVGTLVIPDPTSNHAGWTLAVAYQNPALPLRNLSLRVGATVIQAASGPVDTVITGFATPVSGSIKGRILLSAQEGDANKTGDQALFGRTLNSLQVLSGPNNFANNFFASQINKDDGSLDTSGTFGNRNQVNGAPGSNIVGGRQGYDITNVDGSAALERNQTSAYLRLTTSGDGYLVNANGIQIDIDQPLVQVSKTASQNDAVVGDIITYTIRVVNTGKVPAQNAVLFDNQTSSGTTFEANSVIINGTAQPGENPFLGISVGDIPPGGSVTLIYRLKVTSIPEPAVLVDQGRVSYSFQPNPSSPVLDVWVPSNIVKIPVYEPIVVAEKSADQSQVNVGDTITYTIKVQDTGNIPVNVIVEDIIPLGTSFVPDSVSVNGSNVPFANPVSGIAAGIIQPGQLSTVTFQVLVTSSPPDGILRNTADISFIYKLPDGRELTGTAVSNELTIPVSSPLVNVVKSVTPAAVIVGETLTYSVFIENQSTGTVTNVVVNDPLPQGSTFVSGSVTVNGTPTPGVNPANGINVGTISGSGSALVTFQVIADSLPSPPELINQATATFTFGTTTGSSTSDEVTVPVFEALLVIGKSADPQSVTLGETINYNVFLRNIGNIAVSPVVLDPLSPFVTFIPGTAAVDAVSDPTESPLTGITVPLLQPGESAVVSFQVSFTSAPPDQLILNTSTANFSYELPDGRTLTNSVVSNTNIVQDPITNIEVIKTANILTAVIGDIITYSVEVINTTGTPITSARLLDINSDGVRFVAGSVQINSNPAPSAVPSEGFDIGPIPAGGSTIVTFQETVTSGIPIDVIRDQSRIDYTIGAQQLAGYSNPVSVQVQQPIITASKRAAQQWVTIGDVIHYTITVSNTGNTNFEAIVSDVLPEGTVFAENSVLMEEMPMPGDTPISGISIGSLSPEETADIVFHVRVIAIPPSGFIINQGKILFTYSLPDGRTFSGYQQTNQVQVRAIGPGTPSLTKSANKSAAVLGDKIKYTVRVNNSTPFPIENLHLIDPAPLGLEWIAGSVMVQHTVRPLATPETGIELEPLPPGESLVVTYRAIVCFEPPKSVAVNTAELQFVSVLPDGRRIPGNVRSNAVTVEIEENEE</sequence>
<dbReference type="PANTHER" id="PTHR34819:SF3">
    <property type="entry name" value="CELL SURFACE PROTEIN"/>
    <property type="match status" value="1"/>
</dbReference>
<feature type="domain" description="DUF11" evidence="1">
    <location>
        <begin position="1000"/>
        <end position="1094"/>
    </location>
</feature>
<proteinExistence type="predicted"/>
<dbReference type="Pfam" id="PF01345">
    <property type="entry name" value="DUF11"/>
    <property type="match status" value="5"/>
</dbReference>
<name>A0ABT9CB22_9BACL</name>
<dbReference type="RefSeq" id="WP_305023248.1">
    <property type="nucleotide sequence ID" value="NZ_JAUQTB010000002.1"/>
</dbReference>
<dbReference type="InterPro" id="IPR001434">
    <property type="entry name" value="OmcB-like_DUF11"/>
</dbReference>
<dbReference type="InterPro" id="IPR047589">
    <property type="entry name" value="DUF11_rpt"/>
</dbReference>
<dbReference type="EMBL" id="JAUQTB010000002">
    <property type="protein sequence ID" value="MDO7906070.1"/>
    <property type="molecule type" value="Genomic_DNA"/>
</dbReference>
<reference evidence="2 3" key="1">
    <citation type="submission" date="2023-07" db="EMBL/GenBank/DDBJ databases">
        <title>Paenibacillus sp. JX-17 nov. isolated from soil.</title>
        <authorList>
            <person name="Wan Y."/>
            <person name="Liu B."/>
        </authorList>
    </citation>
    <scope>NUCLEOTIDE SEQUENCE [LARGE SCALE GENOMIC DNA]</scope>
    <source>
        <strain evidence="2 3">JX-17</strain>
    </source>
</reference>
<dbReference type="PANTHER" id="PTHR34819">
    <property type="entry name" value="LARGE CYSTEINE-RICH PERIPLASMIC PROTEIN OMCB"/>
    <property type="match status" value="1"/>
</dbReference>
<dbReference type="NCBIfam" id="TIGR01451">
    <property type="entry name" value="B_ant_repeat"/>
    <property type="match status" value="7"/>
</dbReference>
<feature type="domain" description="DUF11" evidence="1">
    <location>
        <begin position="352"/>
        <end position="441"/>
    </location>
</feature>
<keyword evidence="3" id="KW-1185">Reference proteome</keyword>
<dbReference type="Gene3D" id="2.60.40.740">
    <property type="match status" value="4"/>
</dbReference>
<comment type="caution">
    <text evidence="2">The sequence shown here is derived from an EMBL/GenBank/DDBJ whole genome shotgun (WGS) entry which is preliminary data.</text>
</comment>
<feature type="domain" description="DUF11" evidence="1">
    <location>
        <begin position="616"/>
        <end position="717"/>
    </location>
</feature>
<evidence type="ECO:0000259" key="1">
    <source>
        <dbReference type="Pfam" id="PF01345"/>
    </source>
</evidence>
<protein>
    <recommendedName>
        <fullName evidence="1">DUF11 domain-containing protein</fullName>
    </recommendedName>
</protein>
<feature type="domain" description="DUF11" evidence="1">
    <location>
        <begin position="488"/>
        <end position="586"/>
    </location>
</feature>
<feature type="domain" description="DUF11" evidence="1">
    <location>
        <begin position="1129"/>
        <end position="1229"/>
    </location>
</feature>